<dbReference type="Gene3D" id="3.40.50.300">
    <property type="entry name" value="P-loop containing nucleotide triphosphate hydrolases"/>
    <property type="match status" value="2"/>
</dbReference>
<dbReference type="SMART" id="SM00382">
    <property type="entry name" value="AAA"/>
    <property type="match status" value="2"/>
</dbReference>
<comment type="function">
    <text evidence="3">Part of a stress-induced multi-chaperone system, it is involved in the recovery of the cell from heat-induced damage, in cooperation with DnaK, DnaJ and GrpE. Acts before DnaK, in the processing of protein aggregates. Protein binding stimulates the ATPase activity; ATP hydrolysis unfolds the denatured protein aggregates, which probably helps expose new hydrophobic binding sites on the surface of ClpB-bound aggregates, contributing to the solubilization and refolding of denatured protein aggregates by DnaK.</text>
</comment>
<evidence type="ECO:0000256" key="2">
    <source>
        <dbReference type="ARBA" id="ARBA00022840"/>
    </source>
</evidence>
<dbReference type="GO" id="GO:0005737">
    <property type="term" value="C:cytoplasm"/>
    <property type="evidence" value="ECO:0007669"/>
    <property type="project" value="TreeGrafter"/>
</dbReference>
<dbReference type="PANTHER" id="PTHR11638">
    <property type="entry name" value="ATP-DEPENDENT CLP PROTEASE"/>
    <property type="match status" value="1"/>
</dbReference>
<dbReference type="PANTHER" id="PTHR11638:SF18">
    <property type="entry name" value="HEAT SHOCK PROTEIN 104"/>
    <property type="match status" value="1"/>
</dbReference>
<dbReference type="GO" id="GO:0005524">
    <property type="term" value="F:ATP binding"/>
    <property type="evidence" value="ECO:0007669"/>
    <property type="project" value="UniProtKB-KW"/>
</dbReference>
<dbReference type="InterPro" id="IPR027417">
    <property type="entry name" value="P-loop_NTPase"/>
</dbReference>
<name>A0A2A5SAS7_LACLH</name>
<dbReference type="PRINTS" id="PR00300">
    <property type="entry name" value="CLPPROTEASEA"/>
</dbReference>
<feature type="domain" description="AAA+ ATPase" evidence="4">
    <location>
        <begin position="306"/>
        <end position="438"/>
    </location>
</feature>
<evidence type="ECO:0000313" key="5">
    <source>
        <dbReference type="EMBL" id="PCS10542.1"/>
    </source>
</evidence>
<dbReference type="InterPro" id="IPR003593">
    <property type="entry name" value="AAA+_ATPase"/>
</dbReference>
<dbReference type="Proteomes" id="UP000218744">
    <property type="component" value="Unassembled WGS sequence"/>
</dbReference>
<dbReference type="InterPro" id="IPR001270">
    <property type="entry name" value="ClpA/B"/>
</dbReference>
<dbReference type="AlphaFoldDB" id="A0A2A5SAS7"/>
<evidence type="ECO:0000259" key="4">
    <source>
        <dbReference type="SMART" id="SM00382"/>
    </source>
</evidence>
<dbReference type="EMBL" id="JXKA01000027">
    <property type="protein sequence ID" value="PCS10542.1"/>
    <property type="molecule type" value="Genomic_DNA"/>
</dbReference>
<feature type="domain" description="AAA+ ATPase" evidence="4">
    <location>
        <begin position="24"/>
        <end position="168"/>
    </location>
</feature>
<accession>A0A2A5SAS7</accession>
<reference evidence="5 6" key="1">
    <citation type="submission" date="2014-12" db="EMBL/GenBank/DDBJ databases">
        <title>Draft genome sequences of 10 type strains of Lactococcus.</title>
        <authorList>
            <person name="Sun Z."/>
            <person name="Zhong Z."/>
            <person name="Liu W."/>
            <person name="Zhang W."/>
            <person name="Zhang H."/>
        </authorList>
    </citation>
    <scope>NUCLEOTIDE SEQUENCE [LARGE SCALE GENOMIC DNA]</scope>
    <source>
        <strain evidence="5 6">DSM 20450</strain>
    </source>
</reference>
<dbReference type="InterPro" id="IPR050130">
    <property type="entry name" value="ClpA_ClpB"/>
</dbReference>
<dbReference type="SUPFAM" id="SSF52540">
    <property type="entry name" value="P-loop containing nucleoside triphosphate hydrolases"/>
    <property type="match status" value="2"/>
</dbReference>
<comment type="caution">
    <text evidence="5">The sequence shown here is derived from an EMBL/GenBank/DDBJ whole genome shotgun (WGS) entry which is preliminary data.</text>
</comment>
<dbReference type="Pfam" id="PF07724">
    <property type="entry name" value="AAA_2"/>
    <property type="match status" value="1"/>
</dbReference>
<dbReference type="GO" id="GO:0034605">
    <property type="term" value="P:cellular response to heat"/>
    <property type="evidence" value="ECO:0007669"/>
    <property type="project" value="TreeGrafter"/>
</dbReference>
<evidence type="ECO:0000256" key="3">
    <source>
        <dbReference type="ARBA" id="ARBA00025613"/>
    </source>
</evidence>
<proteinExistence type="predicted"/>
<sequence length="624" mass="69447">MGENTLVGNEKKLEMLEVAMLNPETPNALILGGQGVGKTALVEQLLYNKSLTSRPMVAVTLSIEELGELPENIMISRMRSLLGDMNVIKYETEKLNNTTEFDICLFIDEVHKLSRYGYSQGSSGAMNALKEGTARGEFKLIASTTDYEYRQHIMTDPAFDRRFTKVILSEPNLSQVKMILKRRLEAWGERGIYIPKFNDEFIEYLIKQTDAFIRNQVNPAKSIAILSSVVSYCSNLRNKSGKEIEMNHTALKFVFEAEGYNLDSNSSAEDVKKFIKDSVKGQPLAIKYLTDLINTSYYTPRNLKSPLILAIFIGTTGTGKTVTAEALAKALFGREDAIVVVNGGDYSASDDALKAQHFIGDSVAVDKQQLILLDEIEKSHKNVINGYMRMIDKGIVLDSLGIERSINNTALVATSNLGAKVFGLLSETMKLNEIENPDEMSEQLINEWYKKETDVRNALLFGDDGLNNGIKPEFLERFSLFIPYLPLAKKTIATIARGKLLKFKADMLERGYKIQLPGTRTREQWEESGVHYEGVDSVSVMIAEDIINKEASTTGARAINRFIETHVKADVANAIAERIDSGEPTDGAFRISTNGQASFENSKLTRPDILVTYIPKNGKAGDFD</sequence>
<evidence type="ECO:0000313" key="6">
    <source>
        <dbReference type="Proteomes" id="UP000218744"/>
    </source>
</evidence>
<evidence type="ECO:0000256" key="1">
    <source>
        <dbReference type="ARBA" id="ARBA00022741"/>
    </source>
</evidence>
<keyword evidence="1" id="KW-0547">Nucleotide-binding</keyword>
<keyword evidence="2" id="KW-0067">ATP-binding</keyword>
<dbReference type="GO" id="GO:0016887">
    <property type="term" value="F:ATP hydrolysis activity"/>
    <property type="evidence" value="ECO:0007669"/>
    <property type="project" value="InterPro"/>
</dbReference>
<dbReference type="CDD" id="cd00009">
    <property type="entry name" value="AAA"/>
    <property type="match status" value="1"/>
</dbReference>
<dbReference type="InterPro" id="IPR003959">
    <property type="entry name" value="ATPase_AAA_core"/>
</dbReference>
<protein>
    <submittedName>
        <fullName evidence="5">ATPase</fullName>
    </submittedName>
</protein>
<organism evidence="5 6">
    <name type="scientific">Lactococcus lactis subsp. hordniae</name>
    <dbReference type="NCBI Taxonomy" id="203404"/>
    <lineage>
        <taxon>Bacteria</taxon>
        <taxon>Bacillati</taxon>
        <taxon>Bacillota</taxon>
        <taxon>Bacilli</taxon>
        <taxon>Lactobacillales</taxon>
        <taxon>Streptococcaceae</taxon>
        <taxon>Lactococcus</taxon>
    </lineage>
</organism>
<gene>
    <name evidence="5" type="ORF">RU90_GL001252</name>
</gene>